<organism evidence="1">
    <name type="scientific">Siphoviridae sp. ctnMb19</name>
    <dbReference type="NCBI Taxonomy" id="2825659"/>
    <lineage>
        <taxon>Viruses</taxon>
        <taxon>Duplodnaviria</taxon>
        <taxon>Heunggongvirae</taxon>
        <taxon>Uroviricota</taxon>
        <taxon>Caudoviricetes</taxon>
    </lineage>
</organism>
<proteinExistence type="predicted"/>
<reference evidence="1" key="1">
    <citation type="journal article" date="2021" name="Proc. Natl. Acad. Sci. U.S.A.">
        <title>A Catalog of Tens of Thousands of Viruses from Human Metagenomes Reveals Hidden Associations with Chronic Diseases.</title>
        <authorList>
            <person name="Tisza M.J."/>
            <person name="Buck C.B."/>
        </authorList>
    </citation>
    <scope>NUCLEOTIDE SEQUENCE</scope>
    <source>
        <strain evidence="1">CtnMb19</strain>
    </source>
</reference>
<protein>
    <submittedName>
        <fullName evidence="1">Uncharacterized protein</fullName>
    </submittedName>
</protein>
<accession>A0A8S5NTA4</accession>
<evidence type="ECO:0000313" key="1">
    <source>
        <dbReference type="EMBL" id="DAD98021.1"/>
    </source>
</evidence>
<dbReference type="EMBL" id="BK015251">
    <property type="protein sequence ID" value="DAD98021.1"/>
    <property type="molecule type" value="Genomic_DNA"/>
</dbReference>
<name>A0A8S5NTA4_9CAUD</name>
<sequence>MNSNITVSELAAMAADNEKHCQVWHPVQGVIFDGTFDELDRRHYLADKTVDNFSIEDDVFIMNI</sequence>